<organism evidence="1">
    <name type="scientific">Strongyloides ratti</name>
    <name type="common">Parasitic roundworm</name>
    <dbReference type="NCBI Taxonomy" id="34506"/>
    <lineage>
        <taxon>Eukaryota</taxon>
        <taxon>Metazoa</taxon>
        <taxon>Ecdysozoa</taxon>
        <taxon>Nematoda</taxon>
        <taxon>Chromadorea</taxon>
        <taxon>Rhabditida</taxon>
        <taxon>Tylenchina</taxon>
        <taxon>Panagrolaimomorpha</taxon>
        <taxon>Strongyloidoidea</taxon>
        <taxon>Strongyloididae</taxon>
        <taxon>Strongyloides</taxon>
    </lineage>
</organism>
<dbReference type="RefSeq" id="XP_024499836.1">
    <property type="nucleotide sequence ID" value="XM_024645566.1"/>
</dbReference>
<sequence>MNILNGMNDEYMKLLYDLITKAGKHLKKNLHIHIDENINENIFENEFKKYVIDFIIYKMVSFIMLHN</sequence>
<dbReference type="EMBL" id="LN609400">
    <property type="protein sequence ID" value="CEF60627.1"/>
    <property type="molecule type" value="Genomic_DNA"/>
</dbReference>
<dbReference type="WormBase" id="SRAE_X000236200">
    <property type="protein sequence ID" value="SRP10990"/>
    <property type="gene ID" value="WBGene00267946"/>
</dbReference>
<gene>
    <name evidence="1 3 4" type="ORF">SRAE_X000236200</name>
</gene>
<keyword evidence="2" id="KW-1185">Reference proteome</keyword>
<name>A0A090KXM9_STRRB</name>
<dbReference type="CTD" id="36385440"/>
<reference evidence="3" key="3">
    <citation type="submission" date="2020-12" db="UniProtKB">
        <authorList>
            <consortium name="WormBaseParasite"/>
        </authorList>
    </citation>
    <scope>IDENTIFICATION</scope>
</reference>
<reference evidence="2" key="2">
    <citation type="submission" date="2014-09" db="EMBL/GenBank/DDBJ databases">
        <authorList>
            <person name="Martin A.A."/>
        </authorList>
    </citation>
    <scope>NUCLEOTIDE SEQUENCE</scope>
    <source>
        <strain evidence="2">ED321</strain>
    </source>
</reference>
<evidence type="ECO:0000313" key="3">
    <source>
        <dbReference type="WBParaSite" id="SRAE_X000236200.1"/>
    </source>
</evidence>
<reference evidence="1" key="1">
    <citation type="submission" date="2014-09" db="EMBL/GenBank/DDBJ databases">
        <authorList>
            <person name="Aslett A.Martin."/>
        </authorList>
    </citation>
    <scope>NUCLEOTIDE SEQUENCE</scope>
    <source>
        <strain evidence="1">ED321 Heterogonic</strain>
    </source>
</reference>
<accession>A0A090KXM9</accession>
<dbReference type="AlphaFoldDB" id="A0A090KXM9"/>
<dbReference type="Proteomes" id="UP000035682">
    <property type="component" value="Unplaced"/>
</dbReference>
<protein>
    <submittedName>
        <fullName evidence="1 3">Uncharacterized protein</fullName>
    </submittedName>
</protein>
<proteinExistence type="predicted"/>
<evidence type="ECO:0000313" key="4">
    <source>
        <dbReference type="WormBase" id="SRAE_X000236200"/>
    </source>
</evidence>
<evidence type="ECO:0000313" key="2">
    <source>
        <dbReference type="Proteomes" id="UP000035682"/>
    </source>
</evidence>
<dbReference type="GeneID" id="36385440"/>
<evidence type="ECO:0000313" key="1">
    <source>
        <dbReference type="EMBL" id="CEF60627.1"/>
    </source>
</evidence>
<dbReference type="WBParaSite" id="SRAE_X000236200.1">
    <property type="protein sequence ID" value="SRAE_X000236200.1"/>
    <property type="gene ID" value="WBGene00267946"/>
</dbReference>